<dbReference type="GeneID" id="41900785"/>
<keyword evidence="1" id="KW-0808">Transferase</keyword>
<feature type="domain" description="Protein kinase" evidence="5">
    <location>
        <begin position="1"/>
        <end position="286"/>
    </location>
</feature>
<keyword evidence="4" id="KW-0067">ATP-binding</keyword>
<evidence type="ECO:0000256" key="4">
    <source>
        <dbReference type="ARBA" id="ARBA00022840"/>
    </source>
</evidence>
<dbReference type="Pfam" id="PF00069">
    <property type="entry name" value="Pkinase"/>
    <property type="match status" value="1"/>
</dbReference>
<dbReference type="InterPro" id="IPR050339">
    <property type="entry name" value="CC_SR_Kinase"/>
</dbReference>
<evidence type="ECO:0000256" key="1">
    <source>
        <dbReference type="ARBA" id="ARBA00022679"/>
    </source>
</evidence>
<dbReference type="InterPro" id="IPR011009">
    <property type="entry name" value="Kinase-like_dom_sf"/>
</dbReference>
<dbReference type="InterPro" id="IPR008266">
    <property type="entry name" value="Tyr_kinase_AS"/>
</dbReference>
<proteinExistence type="predicted"/>
<dbReference type="EMBL" id="KJ755191">
    <property type="protein sequence ID" value="AJP09149.1"/>
    <property type="molecule type" value="Genomic_DNA"/>
</dbReference>
<protein>
    <submittedName>
        <fullName evidence="6">Serine/threonine protein kinase</fullName>
    </submittedName>
</protein>
<sequence length="456" mass="52821">MVFENDYDSLKVVQVYTENAKIVYSGRQRATMSRCFITEYLVNTPSSYRRAAHEISTVAQLNHTNILRFITSWIETLAPRTTYMYMQTPEVYGDTLERWLESTVSGRQYDVCVRLASQLADAIVYMYDQQITHHDVRPTNVMVNAEETKLFVIGFGKACDHRRKSALCGGRELIYDSSPLYADTEQLNGLCHRFSDFYSLGIIMIEMRSYFEGPIDRVLELDTIRREGLCRYQLDTDIEEGSIVCRKSNPREWYYVTKQLLSNNYSSRLSVGRLFALRSSRRYETVPGFNVACRKLDAITYAKRIYSTKQWHTDDMDTLLSKCVSAGVVAIDTVLLITLFWALDTKDNDEARRRIWYFCRMFLHFGEQFHLYKVGNTKILITFCKFHRQPELANALEQSVTSNFSPLTATLFDRSLRVIQLMGGDTLSLLGQYKLRTDKVAVFNKMPFARIMCAST</sequence>
<dbReference type="PANTHER" id="PTHR11042">
    <property type="entry name" value="EUKARYOTIC TRANSLATION INITIATION FACTOR 2-ALPHA KINASE EIF2-ALPHA KINASE -RELATED"/>
    <property type="match status" value="1"/>
</dbReference>
<evidence type="ECO:0000313" key="7">
    <source>
        <dbReference type="Proteomes" id="UP000232922"/>
    </source>
</evidence>
<dbReference type="KEGG" id="vg:41900785"/>
<dbReference type="InterPro" id="IPR000719">
    <property type="entry name" value="Prot_kinase_dom"/>
</dbReference>
<dbReference type="Gene3D" id="1.10.510.10">
    <property type="entry name" value="Transferase(Phosphotransferase) domain 1"/>
    <property type="match status" value="1"/>
</dbReference>
<evidence type="ECO:0000256" key="2">
    <source>
        <dbReference type="ARBA" id="ARBA00022741"/>
    </source>
</evidence>
<dbReference type="GO" id="GO:0005524">
    <property type="term" value="F:ATP binding"/>
    <property type="evidence" value="ECO:0007669"/>
    <property type="project" value="UniProtKB-KW"/>
</dbReference>
<reference evidence="7" key="1">
    <citation type="submission" date="2014-04" db="EMBL/GenBank/DDBJ databases">
        <authorList>
            <person name="Wei Y."/>
            <person name="Huang G."/>
            <person name="Cheng X."/>
        </authorList>
    </citation>
    <scope>NUCLEOTIDE SEQUENCE [LARGE SCALE GENOMIC DNA]</scope>
</reference>
<evidence type="ECO:0000256" key="3">
    <source>
        <dbReference type="ARBA" id="ARBA00022777"/>
    </source>
</evidence>
<dbReference type="SUPFAM" id="SSF56112">
    <property type="entry name" value="Protein kinase-like (PK-like)"/>
    <property type="match status" value="1"/>
</dbReference>
<dbReference type="GO" id="GO:0004674">
    <property type="term" value="F:protein serine/threonine kinase activity"/>
    <property type="evidence" value="ECO:0007669"/>
    <property type="project" value="UniProtKB-KW"/>
</dbReference>
<organism evidence="6 7">
    <name type="scientific">Heliothis virescens ascovirus 3f</name>
    <dbReference type="NCBI Taxonomy" id="328614"/>
    <lineage>
        <taxon>Viruses</taxon>
        <taxon>Varidnaviria</taxon>
        <taxon>Bamfordvirae</taxon>
        <taxon>Nucleocytoviricota</taxon>
        <taxon>Megaviricetes</taxon>
        <taxon>Pimascovirales</taxon>
        <taxon>Pimascovirales incertae sedis</taxon>
        <taxon>Ascoviridae</taxon>
        <taxon>Ascovirus</taxon>
        <taxon>Ascovirus hvav3a</taxon>
    </lineage>
</organism>
<keyword evidence="2" id="KW-0547">Nucleotide-binding</keyword>
<keyword evidence="6" id="KW-0723">Serine/threonine-protein kinase</keyword>
<keyword evidence="3 6" id="KW-0418">Kinase</keyword>
<dbReference type="PROSITE" id="PS50011">
    <property type="entry name" value="PROTEIN_KINASE_DOM"/>
    <property type="match status" value="1"/>
</dbReference>
<name>A0A171PVT1_9VIRU</name>
<dbReference type="SMART" id="SM00220">
    <property type="entry name" value="S_TKc"/>
    <property type="match status" value="1"/>
</dbReference>
<accession>A0A171PVT1</accession>
<evidence type="ECO:0000313" key="6">
    <source>
        <dbReference type="EMBL" id="AJP09149.1"/>
    </source>
</evidence>
<dbReference type="Proteomes" id="UP000232922">
    <property type="component" value="Genome"/>
</dbReference>
<dbReference type="RefSeq" id="YP_009701649.1">
    <property type="nucleotide sequence ID" value="NC_044938.1"/>
</dbReference>
<evidence type="ECO:0000259" key="5">
    <source>
        <dbReference type="PROSITE" id="PS50011"/>
    </source>
</evidence>
<dbReference type="PROSITE" id="PS00109">
    <property type="entry name" value="PROTEIN_KINASE_TYR"/>
    <property type="match status" value="1"/>
</dbReference>